<name>A0ABS8MMM6_9FLAO</name>
<sequence>MVKSYYVTFGYLGEDKNELAQIISDKLNINLVPISGGRFGYRFGEIAETISVMENYLEYDDWWQEDNYRNCPTLVKASFTKGKNIEKEIKANHIREVLKTIPNLLEIKYEIIESEK</sequence>
<protein>
    <submittedName>
        <fullName evidence="1">Uncharacterized protein</fullName>
    </submittedName>
</protein>
<dbReference type="Proteomes" id="UP001430919">
    <property type="component" value="Unassembled WGS sequence"/>
</dbReference>
<keyword evidence="2" id="KW-1185">Reference proteome</keyword>
<reference evidence="1" key="1">
    <citation type="submission" date="2021-11" db="EMBL/GenBank/DDBJ databases">
        <title>Description of novel Flavobacterium species.</title>
        <authorList>
            <person name="Saticioglu I.B."/>
            <person name="Ay H."/>
            <person name="Altun S."/>
            <person name="Duman M."/>
        </authorList>
    </citation>
    <scope>NUCLEOTIDE SEQUENCE</scope>
    <source>
        <strain evidence="1">F-65</strain>
    </source>
</reference>
<accession>A0ABS8MMM6</accession>
<gene>
    <name evidence="1" type="ORF">LNQ49_00205</name>
</gene>
<proteinExistence type="predicted"/>
<evidence type="ECO:0000313" key="2">
    <source>
        <dbReference type="Proteomes" id="UP001430919"/>
    </source>
</evidence>
<comment type="caution">
    <text evidence="1">The sequence shown here is derived from an EMBL/GenBank/DDBJ whole genome shotgun (WGS) entry which is preliminary data.</text>
</comment>
<dbReference type="EMBL" id="JAJJMO010000001">
    <property type="protein sequence ID" value="MCC9070025.1"/>
    <property type="molecule type" value="Genomic_DNA"/>
</dbReference>
<evidence type="ECO:0000313" key="1">
    <source>
        <dbReference type="EMBL" id="MCC9070025.1"/>
    </source>
</evidence>
<dbReference type="RefSeq" id="WP_229986783.1">
    <property type="nucleotide sequence ID" value="NZ_JAJJMO010000001.1"/>
</dbReference>
<organism evidence="1 2">
    <name type="scientific">Flavobacterium pisciphilum</name>
    <dbReference type="NCBI Taxonomy" id="2893755"/>
    <lineage>
        <taxon>Bacteria</taxon>
        <taxon>Pseudomonadati</taxon>
        <taxon>Bacteroidota</taxon>
        <taxon>Flavobacteriia</taxon>
        <taxon>Flavobacteriales</taxon>
        <taxon>Flavobacteriaceae</taxon>
        <taxon>Flavobacterium</taxon>
    </lineage>
</organism>